<keyword evidence="4" id="KW-1003">Cell membrane</keyword>
<feature type="transmembrane region" description="Helical" evidence="9">
    <location>
        <begin position="487"/>
        <end position="512"/>
    </location>
</feature>
<dbReference type="eggNOG" id="COG1292">
    <property type="taxonomic scope" value="Bacteria"/>
</dbReference>
<feature type="transmembrane region" description="Helical" evidence="9">
    <location>
        <begin position="97"/>
        <end position="119"/>
    </location>
</feature>
<evidence type="ECO:0000256" key="5">
    <source>
        <dbReference type="ARBA" id="ARBA00022692"/>
    </source>
</evidence>
<feature type="transmembrane region" description="Helical" evidence="9">
    <location>
        <begin position="147"/>
        <end position="170"/>
    </location>
</feature>
<dbReference type="RefSeq" id="WP_007624642.1">
    <property type="nucleotide sequence ID" value="NZ_BANX01000036.1"/>
</dbReference>
<feature type="transmembrane region" description="Helical" evidence="9">
    <location>
        <begin position="21"/>
        <end position="38"/>
    </location>
</feature>
<evidence type="ECO:0000256" key="4">
    <source>
        <dbReference type="ARBA" id="ARBA00022475"/>
    </source>
</evidence>
<proteinExistence type="inferred from homology"/>
<evidence type="ECO:0000256" key="9">
    <source>
        <dbReference type="SAM" id="Phobius"/>
    </source>
</evidence>
<gene>
    <name evidence="10" type="ORF">GS4_36_00270</name>
</gene>
<feature type="transmembrane region" description="Helical" evidence="9">
    <location>
        <begin position="264"/>
        <end position="283"/>
    </location>
</feature>
<dbReference type="PANTHER" id="PTHR30047:SF7">
    <property type="entry name" value="HIGH-AFFINITY CHOLINE TRANSPORT PROTEIN"/>
    <property type="match status" value="1"/>
</dbReference>
<evidence type="ECO:0000256" key="6">
    <source>
        <dbReference type="ARBA" id="ARBA00022989"/>
    </source>
</evidence>
<evidence type="ECO:0000313" key="11">
    <source>
        <dbReference type="Proteomes" id="UP000011666"/>
    </source>
</evidence>
<keyword evidence="6 9" id="KW-1133">Transmembrane helix</keyword>
<organism evidence="10 11">
    <name type="scientific">Gordonia soli NBRC 108243</name>
    <dbReference type="NCBI Taxonomy" id="1223545"/>
    <lineage>
        <taxon>Bacteria</taxon>
        <taxon>Bacillati</taxon>
        <taxon>Actinomycetota</taxon>
        <taxon>Actinomycetes</taxon>
        <taxon>Mycobacteriales</taxon>
        <taxon>Gordoniaceae</taxon>
        <taxon>Gordonia</taxon>
    </lineage>
</organism>
<evidence type="ECO:0000313" key="10">
    <source>
        <dbReference type="EMBL" id="GAC70541.1"/>
    </source>
</evidence>
<dbReference type="NCBIfam" id="NF007399">
    <property type="entry name" value="PRK09928.1"/>
    <property type="match status" value="1"/>
</dbReference>
<dbReference type="OrthoDB" id="9775735at2"/>
<evidence type="ECO:0000256" key="3">
    <source>
        <dbReference type="ARBA" id="ARBA00022448"/>
    </source>
</evidence>
<dbReference type="PROSITE" id="PS01303">
    <property type="entry name" value="BCCT"/>
    <property type="match status" value="1"/>
</dbReference>
<dbReference type="Proteomes" id="UP000011666">
    <property type="component" value="Unassembled WGS sequence"/>
</dbReference>
<sequence length="706" mass="76915">MGESGGTTFSEAGRGSVNKPVFLISAGIVLAFAVWALAAPDTAETVIGDVRDFISRWFGWWYFILATAIVGIVVFLGVSKYGRYRLGPEESRPEYSLFTWTSMLFAAGIGIDLMFFSVAEPVTHFLTPPTGPPETNGAAREAVTWTVFHYGVTGWAMYALMGGALAYFAFRHNLPLTIRAALYPIFGRRVEGRWGDAIDVAAVLGTIFGIATSLGIGIVQLNFGLNEIFGIPQGKAAQIGLIVLSVVMATASATSGVDKGIRRLSELNVILAILLLVYILVAGRSDFLLNGLVQNAGDYVSTFLDRTLDTFAWDQVNPNPGNDARAFVDGWTLFFWAWWVAWAPFVGLFLARISRGRTLRQFIFGVLVVPFSFILLWISIFGNSALEVARGDKEFADVTASTPEAGFYSLLEQYPGAPLLIGIATITGLLFYVTSADSGSLVMGNFTSKLTDPMADCSRSLRIFWSVAIGLLTLSMLFAGGGDGSILTLQAATVIMGLPFSFVLGLIGVSLLRAVRNESFKLDSFRTTLPKVIAAGRGVSEHGSWRQRLVGTLRYPSATATRKFITKSVVPAMREVSDEFAKEGITARVDESAVNEGLPSPRLFVDLAHDPGFEYCVWPVSAPTPTYAVLTQRSDDRYFRCEVYLTEGSQGYSLNGYGREQIIGDILDQYERHLGYLHLRRAATDHHDPDTVVDVPDSDPEGTPAR</sequence>
<dbReference type="NCBIfam" id="TIGR00842">
    <property type="entry name" value="bcct"/>
    <property type="match status" value="1"/>
</dbReference>
<dbReference type="GO" id="GO:0005886">
    <property type="term" value="C:plasma membrane"/>
    <property type="evidence" value="ECO:0007669"/>
    <property type="project" value="UniProtKB-SubCell"/>
</dbReference>
<evidence type="ECO:0000256" key="2">
    <source>
        <dbReference type="ARBA" id="ARBA00005658"/>
    </source>
</evidence>
<feature type="transmembrane region" description="Helical" evidence="9">
    <location>
        <begin position="58"/>
        <end position="76"/>
    </location>
</feature>
<keyword evidence="7 9" id="KW-0472">Membrane</keyword>
<feature type="transmembrane region" description="Helical" evidence="9">
    <location>
        <begin position="419"/>
        <end position="442"/>
    </location>
</feature>
<dbReference type="STRING" id="1223545.GS4_36_00270"/>
<comment type="caution">
    <text evidence="10">The sequence shown here is derived from an EMBL/GenBank/DDBJ whole genome shotgun (WGS) entry which is preliminary data.</text>
</comment>
<name>M0QQL3_9ACTN</name>
<keyword evidence="5 9" id="KW-0812">Transmembrane</keyword>
<dbReference type="InterPro" id="IPR000060">
    <property type="entry name" value="BCCT_transptr"/>
</dbReference>
<keyword evidence="11" id="KW-1185">Reference proteome</keyword>
<dbReference type="Pfam" id="PF02028">
    <property type="entry name" value="BCCT"/>
    <property type="match status" value="1"/>
</dbReference>
<feature type="region of interest" description="Disordered" evidence="8">
    <location>
        <begin position="687"/>
        <end position="706"/>
    </location>
</feature>
<evidence type="ECO:0000256" key="7">
    <source>
        <dbReference type="ARBA" id="ARBA00023136"/>
    </source>
</evidence>
<protein>
    <submittedName>
        <fullName evidence="10">Putative choline transporter</fullName>
    </submittedName>
</protein>
<feature type="transmembrane region" description="Helical" evidence="9">
    <location>
        <begin position="197"/>
        <end position="219"/>
    </location>
</feature>
<dbReference type="EMBL" id="BANX01000036">
    <property type="protein sequence ID" value="GAC70541.1"/>
    <property type="molecule type" value="Genomic_DNA"/>
</dbReference>
<comment type="similarity">
    <text evidence="2">Belongs to the BCCT transporter (TC 2.A.15) family.</text>
</comment>
<dbReference type="PANTHER" id="PTHR30047">
    <property type="entry name" value="HIGH-AFFINITY CHOLINE TRANSPORT PROTEIN-RELATED"/>
    <property type="match status" value="1"/>
</dbReference>
<feature type="transmembrane region" description="Helical" evidence="9">
    <location>
        <begin position="239"/>
        <end position="257"/>
    </location>
</feature>
<evidence type="ECO:0000256" key="8">
    <source>
        <dbReference type="SAM" id="MobiDB-lite"/>
    </source>
</evidence>
<dbReference type="GO" id="GO:0022857">
    <property type="term" value="F:transmembrane transporter activity"/>
    <property type="evidence" value="ECO:0007669"/>
    <property type="project" value="InterPro"/>
</dbReference>
<accession>M0QQL3</accession>
<dbReference type="AlphaFoldDB" id="M0QQL3"/>
<comment type="subcellular location">
    <subcellularLocation>
        <location evidence="1">Cell membrane</location>
        <topology evidence="1">Multi-pass membrane protein</topology>
    </subcellularLocation>
</comment>
<feature type="transmembrane region" description="Helical" evidence="9">
    <location>
        <begin position="463"/>
        <end position="481"/>
    </location>
</feature>
<dbReference type="InterPro" id="IPR018093">
    <property type="entry name" value="BCCT_CS"/>
</dbReference>
<reference evidence="10 11" key="1">
    <citation type="submission" date="2013-01" db="EMBL/GenBank/DDBJ databases">
        <title>Whole genome shotgun sequence of Gordonia soli NBRC 108243.</title>
        <authorList>
            <person name="Isaki-Nakamura S."/>
            <person name="Hosoyama A."/>
            <person name="Tsuchikane K."/>
            <person name="Ando Y."/>
            <person name="Baba S."/>
            <person name="Ohji S."/>
            <person name="Hamada M."/>
            <person name="Tamura T."/>
            <person name="Yamazoe A."/>
            <person name="Yamazaki S."/>
            <person name="Fujita N."/>
        </authorList>
    </citation>
    <scope>NUCLEOTIDE SEQUENCE [LARGE SCALE GENOMIC DNA]</scope>
    <source>
        <strain evidence="10 11">NBRC 108243</strain>
    </source>
</reference>
<keyword evidence="3" id="KW-0813">Transport</keyword>
<feature type="transmembrane region" description="Helical" evidence="9">
    <location>
        <begin position="331"/>
        <end position="350"/>
    </location>
</feature>
<feature type="transmembrane region" description="Helical" evidence="9">
    <location>
        <begin position="362"/>
        <end position="382"/>
    </location>
</feature>
<evidence type="ECO:0000256" key="1">
    <source>
        <dbReference type="ARBA" id="ARBA00004651"/>
    </source>
</evidence>